<organism evidence="1 2">
    <name type="scientific">Leclercia adecarboxylata</name>
    <dbReference type="NCBI Taxonomy" id="83655"/>
    <lineage>
        <taxon>Bacteria</taxon>
        <taxon>Pseudomonadati</taxon>
        <taxon>Pseudomonadota</taxon>
        <taxon>Gammaproteobacteria</taxon>
        <taxon>Enterobacterales</taxon>
        <taxon>Enterobacteriaceae</taxon>
        <taxon>Leclercia</taxon>
    </lineage>
</organism>
<reference evidence="2" key="1">
    <citation type="submission" date="2017-09" db="EMBL/GenBank/DDBJ databases">
        <title>FDA dAtabase for Regulatory Grade micrObial Sequences (FDA-ARGOS): Supporting development and validation of Infectious Disease Dx tests.</title>
        <authorList>
            <person name="Minogue T."/>
            <person name="Wolcott M."/>
            <person name="Wasieloski L."/>
            <person name="Aguilar W."/>
            <person name="Moore D."/>
            <person name="Tallon L."/>
            <person name="Sadzewicz L."/>
            <person name="Ott S."/>
            <person name="Zhao X."/>
            <person name="Nagaraj S."/>
            <person name="Vavikolanu K."/>
            <person name="Aluvathingal J."/>
            <person name="Nadendla S."/>
            <person name="Sichtig H."/>
        </authorList>
    </citation>
    <scope>NUCLEOTIDE SEQUENCE [LARGE SCALE GENOMIC DNA]</scope>
    <source>
        <strain evidence="2">FDAARGOS_404</strain>
    </source>
</reference>
<dbReference type="Proteomes" id="UP000222768">
    <property type="component" value="Unassembled WGS sequence"/>
</dbReference>
<dbReference type="EMBL" id="PDLK01000002">
    <property type="protein sequence ID" value="PHH02567.1"/>
    <property type="molecule type" value="Genomic_DNA"/>
</dbReference>
<proteinExistence type="predicted"/>
<evidence type="ECO:0000313" key="2">
    <source>
        <dbReference type="Proteomes" id="UP000222768"/>
    </source>
</evidence>
<dbReference type="AlphaFoldDB" id="A0A2C5T2X0"/>
<protein>
    <submittedName>
        <fullName evidence="1">Uncharacterized protein</fullName>
    </submittedName>
</protein>
<comment type="caution">
    <text evidence="1">The sequence shown here is derived from an EMBL/GenBank/DDBJ whole genome shotgun (WGS) entry which is preliminary data.</text>
</comment>
<gene>
    <name evidence="1" type="ORF">CRX53_00615</name>
</gene>
<evidence type="ECO:0000313" key="1">
    <source>
        <dbReference type="EMBL" id="PHH02567.1"/>
    </source>
</evidence>
<name>A0A2C5T2X0_9ENTR</name>
<accession>A0A2C5T2X0</accession>
<sequence>MSKVWFTFGLMPGRYHTARIVTNGTAKTLYCAPTYLFLLTGGDMDPDPTPLPRGRTLSFR</sequence>